<reference evidence="5" key="1">
    <citation type="journal article" date="2022" name="Int. J. Mol. Sci.">
        <title>Draft Genome of Tanacetum Coccineum: Genomic Comparison of Closely Related Tanacetum-Family Plants.</title>
        <authorList>
            <person name="Yamashiro T."/>
            <person name="Shiraishi A."/>
            <person name="Nakayama K."/>
            <person name="Satake H."/>
        </authorList>
    </citation>
    <scope>NUCLEOTIDE SEQUENCE</scope>
</reference>
<organism evidence="5 6">
    <name type="scientific">Tanacetum coccineum</name>
    <dbReference type="NCBI Taxonomy" id="301880"/>
    <lineage>
        <taxon>Eukaryota</taxon>
        <taxon>Viridiplantae</taxon>
        <taxon>Streptophyta</taxon>
        <taxon>Embryophyta</taxon>
        <taxon>Tracheophyta</taxon>
        <taxon>Spermatophyta</taxon>
        <taxon>Magnoliopsida</taxon>
        <taxon>eudicotyledons</taxon>
        <taxon>Gunneridae</taxon>
        <taxon>Pentapetalae</taxon>
        <taxon>asterids</taxon>
        <taxon>campanulids</taxon>
        <taxon>Asterales</taxon>
        <taxon>Asteraceae</taxon>
        <taxon>Asteroideae</taxon>
        <taxon>Anthemideae</taxon>
        <taxon>Anthemidinae</taxon>
        <taxon>Tanacetum</taxon>
    </lineage>
</organism>
<dbReference type="SMART" id="SM00343">
    <property type="entry name" value="ZnF_C2HC"/>
    <property type="match status" value="1"/>
</dbReference>
<dbReference type="InterPro" id="IPR001878">
    <property type="entry name" value="Znf_CCHC"/>
</dbReference>
<proteinExistence type="predicted"/>
<dbReference type="SUPFAM" id="SSF57756">
    <property type="entry name" value="Retrovirus zinc finger-like domains"/>
    <property type="match status" value="1"/>
</dbReference>
<feature type="region of interest" description="Disordered" evidence="3">
    <location>
        <begin position="182"/>
        <end position="201"/>
    </location>
</feature>
<evidence type="ECO:0000256" key="3">
    <source>
        <dbReference type="SAM" id="MobiDB-lite"/>
    </source>
</evidence>
<dbReference type="Gene3D" id="4.10.60.10">
    <property type="entry name" value="Zinc finger, CCHC-type"/>
    <property type="match status" value="1"/>
</dbReference>
<protein>
    <submittedName>
        <fullName evidence="5">Reverse transcriptase domain, ribonuclease H-like domain, aspartic peptidase domain protein</fullName>
    </submittedName>
</protein>
<name>A0ABQ5DRW3_9ASTR</name>
<comment type="caution">
    <text evidence="5">The sequence shown here is derived from an EMBL/GenBank/DDBJ whole genome shotgun (WGS) entry which is preliminary data.</text>
</comment>
<reference evidence="5" key="2">
    <citation type="submission" date="2022-01" db="EMBL/GenBank/DDBJ databases">
        <authorList>
            <person name="Yamashiro T."/>
            <person name="Shiraishi A."/>
            <person name="Satake H."/>
            <person name="Nakayama K."/>
        </authorList>
    </citation>
    <scope>NUCLEOTIDE SEQUENCE</scope>
</reference>
<feature type="domain" description="CCHC-type" evidence="4">
    <location>
        <begin position="288"/>
        <end position="303"/>
    </location>
</feature>
<evidence type="ECO:0000259" key="4">
    <source>
        <dbReference type="PROSITE" id="PS50158"/>
    </source>
</evidence>
<evidence type="ECO:0000313" key="5">
    <source>
        <dbReference type="EMBL" id="GJT41892.1"/>
    </source>
</evidence>
<gene>
    <name evidence="5" type="ORF">Tco_0941757</name>
</gene>
<keyword evidence="6" id="KW-1185">Reference proteome</keyword>
<keyword evidence="1" id="KW-0862">Zinc</keyword>
<dbReference type="Pfam" id="PF00098">
    <property type="entry name" value="zf-CCHC"/>
    <property type="match status" value="1"/>
</dbReference>
<feature type="compositionally biased region" description="Polar residues" evidence="3">
    <location>
        <begin position="228"/>
        <end position="256"/>
    </location>
</feature>
<dbReference type="PROSITE" id="PS50158">
    <property type="entry name" value="ZF_CCHC"/>
    <property type="match status" value="1"/>
</dbReference>
<keyword evidence="1" id="KW-0479">Metal-binding</keyword>
<dbReference type="Proteomes" id="UP001151760">
    <property type="component" value="Unassembled WGS sequence"/>
</dbReference>
<feature type="region of interest" description="Disordered" evidence="3">
    <location>
        <begin position="1"/>
        <end position="27"/>
    </location>
</feature>
<accession>A0ABQ5DRW3</accession>
<dbReference type="InterPro" id="IPR036875">
    <property type="entry name" value="Znf_CCHC_sf"/>
</dbReference>
<evidence type="ECO:0000313" key="6">
    <source>
        <dbReference type="Proteomes" id="UP001151760"/>
    </source>
</evidence>
<keyword evidence="1" id="KW-0863">Zinc-finger</keyword>
<feature type="region of interest" description="Disordered" evidence="3">
    <location>
        <begin position="228"/>
        <end position="279"/>
    </location>
</feature>
<evidence type="ECO:0000256" key="1">
    <source>
        <dbReference type="PROSITE-ProRule" id="PRU00047"/>
    </source>
</evidence>
<sequence length="996" mass="111127">MTNISTPIPHPQITDPVPDNSPSGTVMQPRNKIDEEFDPADTLKEQCDSQASNILSQGLPRRIFNTLNQNESAKEIRDSLALIMKGAGQTIDRRKEDLFYEYERFRAKGNEPIYDYFVRFHKLINDKNAKDMSTVSYVDIFTHLRSYEEHAMKTLRKQEQSSSVADPLAYLAKTTLQLVPTHSTTNSPSQLTPVLASTSSSPAQSHDAAMLATMQQIANLLSGFQKQFPPTNNQLRSSSNTRSQATVHDGQITTETVQRRAPGNVGNTGSRGNQNNGQGVNNQRKVICYNCREEGHVARQCKEPKRPKDSLWHQDKAMLLQVKEKGAVLDAEAEAFLADVECTVPLAEPLALSTTNMFQVSHEDAYDSDVDDEPNAAAAFMANLSSSSSQINEVRTFNDTIFETVSHSLSPKVPHDEQLDSDDDEVLEDYTIPYDQYLATKDSQDVPTEASPDPPSVIPPSAAYMLNTLSELTTQVEGHRKVNQKQALVNATLTAELDRCKLELARLEHNKVKLENDQVILARNKQNAKLKQETESLKTTLRNKEATIAHLTCETKTVLSEKKTLEDKYLEEIVCLKSANQVATGLLQKFQMPTQTIPMLSKKPMIASSDIHKIGLGFSNPWYGRKAQLSQPALYDGHRLLQPGHARVTVHDSDETLLETEVSRMKMSQKPGHVKPIDYAKLNALYDQFVPQKELSREQAYWLSATDIASLTSDPPKLVTPFVRTSPAKSQVQDQLWYLKAEFSQFDESLKREPHHFTTILQGSPVEIAKQNRRYLELSKASTHSRNTSTEKLAALHDEIAKMKPSGCDTKVSGPKTPEKLKVLAPGMYAISSKYIPLPKRADWIPPTPRKKHVTFQEPTRASTRHTKQTAVNNHKKPNVNVIVSTGMKPAAGVSKTQSKSDNQKSRVLPLRNLKSLATVDFGNDQFATIVGYGDYKMGDTIISRVYYVEGLSHNLFSVGQFCDGGFQGQPVADSIADKIEMTTTYGCRMRNDVVL</sequence>
<evidence type="ECO:0000256" key="2">
    <source>
        <dbReference type="SAM" id="Coils"/>
    </source>
</evidence>
<feature type="compositionally biased region" description="Low complexity" evidence="3">
    <location>
        <begin position="267"/>
        <end position="279"/>
    </location>
</feature>
<keyword evidence="2" id="KW-0175">Coiled coil</keyword>
<feature type="coiled-coil region" evidence="2">
    <location>
        <begin position="490"/>
        <end position="547"/>
    </location>
</feature>
<dbReference type="EMBL" id="BQNB010015599">
    <property type="protein sequence ID" value="GJT41892.1"/>
    <property type="molecule type" value="Genomic_DNA"/>
</dbReference>